<dbReference type="PROSITE" id="PS51257">
    <property type="entry name" value="PROKAR_LIPOPROTEIN"/>
    <property type="match status" value="1"/>
</dbReference>
<proteinExistence type="predicted"/>
<sequence length="327" mass="39043">MLDTKITERYFAKDLPFTGQQLYNSSMYLAGYACPLIKAVFGETVLSDIHASMNNIDKLRNIIMKEQKLLHPCYGPEYVSKFKYFMVDMSYKRVFGEINELEFNAYDEDNNSVVTFCRIYSYGSNAKVYQCMFTAFFKVYEDLTGEKPSFYYFNPEKKDGLLLLLTLIKIHFERNIRNSKYLNENKSLMRQLPKAKTKDDVNFLFEQLQIINYENINDWINEYKTPWILASLNRNYSLMDYDVWRTTPFDTKVFECSHSNVSKEGTRLRLKTTIFHSWNYDLTLYKRFHNNHQYNVPMSSRNKSEKNSGIEIEERKEELERKRLDKN</sequence>
<accession>A0A397TTB3</accession>
<organism evidence="2 3">
    <name type="scientific">Glomus cerebriforme</name>
    <dbReference type="NCBI Taxonomy" id="658196"/>
    <lineage>
        <taxon>Eukaryota</taxon>
        <taxon>Fungi</taxon>
        <taxon>Fungi incertae sedis</taxon>
        <taxon>Mucoromycota</taxon>
        <taxon>Glomeromycotina</taxon>
        <taxon>Glomeromycetes</taxon>
        <taxon>Glomerales</taxon>
        <taxon>Glomeraceae</taxon>
        <taxon>Glomus</taxon>
    </lineage>
</organism>
<dbReference type="Proteomes" id="UP000265703">
    <property type="component" value="Unassembled WGS sequence"/>
</dbReference>
<protein>
    <recommendedName>
        <fullName evidence="4">MULE transposase domain-containing protein</fullName>
    </recommendedName>
</protein>
<feature type="compositionally biased region" description="Basic and acidic residues" evidence="1">
    <location>
        <begin position="302"/>
        <end position="327"/>
    </location>
</feature>
<name>A0A397TTB3_9GLOM</name>
<evidence type="ECO:0000313" key="3">
    <source>
        <dbReference type="Proteomes" id="UP000265703"/>
    </source>
</evidence>
<gene>
    <name evidence="2" type="ORF">C1645_812880</name>
</gene>
<evidence type="ECO:0000256" key="1">
    <source>
        <dbReference type="SAM" id="MobiDB-lite"/>
    </source>
</evidence>
<evidence type="ECO:0000313" key="2">
    <source>
        <dbReference type="EMBL" id="RIA98321.1"/>
    </source>
</evidence>
<dbReference type="OrthoDB" id="2447531at2759"/>
<dbReference type="AlphaFoldDB" id="A0A397TTB3"/>
<evidence type="ECO:0008006" key="4">
    <source>
        <dbReference type="Google" id="ProtNLM"/>
    </source>
</evidence>
<comment type="caution">
    <text evidence="2">The sequence shown here is derived from an EMBL/GenBank/DDBJ whole genome shotgun (WGS) entry which is preliminary data.</text>
</comment>
<feature type="region of interest" description="Disordered" evidence="1">
    <location>
        <begin position="296"/>
        <end position="327"/>
    </location>
</feature>
<keyword evidence="3" id="KW-1185">Reference proteome</keyword>
<reference evidence="2 3" key="1">
    <citation type="submission" date="2018-06" db="EMBL/GenBank/DDBJ databases">
        <title>Comparative genomics reveals the genomic features of Rhizophagus irregularis, R. cerebriforme, R. diaphanum and Gigaspora rosea, and their symbiotic lifestyle signature.</title>
        <authorList>
            <person name="Morin E."/>
            <person name="San Clemente H."/>
            <person name="Chen E.C.H."/>
            <person name="De La Providencia I."/>
            <person name="Hainaut M."/>
            <person name="Kuo A."/>
            <person name="Kohler A."/>
            <person name="Murat C."/>
            <person name="Tang N."/>
            <person name="Roy S."/>
            <person name="Loubradou J."/>
            <person name="Henrissat B."/>
            <person name="Grigoriev I.V."/>
            <person name="Corradi N."/>
            <person name="Roux C."/>
            <person name="Martin F.M."/>
        </authorList>
    </citation>
    <scope>NUCLEOTIDE SEQUENCE [LARGE SCALE GENOMIC DNA]</scope>
    <source>
        <strain evidence="2 3">DAOM 227022</strain>
    </source>
</reference>
<dbReference type="EMBL" id="QKYT01000017">
    <property type="protein sequence ID" value="RIA98321.1"/>
    <property type="molecule type" value="Genomic_DNA"/>
</dbReference>